<dbReference type="RefSeq" id="WP_286277733.1">
    <property type="nucleotide sequence ID" value="NZ_AP027731.1"/>
</dbReference>
<dbReference type="EMBL" id="AP027731">
    <property type="protein sequence ID" value="BDZ44264.1"/>
    <property type="molecule type" value="Genomic_DNA"/>
</dbReference>
<dbReference type="Pfam" id="PF03575">
    <property type="entry name" value="Peptidase_S51"/>
    <property type="match status" value="1"/>
</dbReference>
<keyword evidence="3" id="KW-0378">Hydrolase</keyword>
<evidence type="ECO:0000256" key="3">
    <source>
        <dbReference type="ARBA" id="ARBA00022801"/>
    </source>
</evidence>
<reference evidence="6" key="1">
    <citation type="journal article" date="2019" name="Int. J. Syst. Evol. Microbiol.">
        <title>The Global Catalogue of Microorganisms (GCM) 10K type strain sequencing project: providing services to taxonomists for standard genome sequencing and annotation.</title>
        <authorList>
            <consortium name="The Broad Institute Genomics Platform"/>
            <consortium name="The Broad Institute Genome Sequencing Center for Infectious Disease"/>
            <person name="Wu L."/>
            <person name="Ma J."/>
        </authorList>
    </citation>
    <scope>NUCLEOTIDE SEQUENCE [LARGE SCALE GENOMIC DNA]</scope>
    <source>
        <strain evidence="6">NBRC 108725</strain>
    </source>
</reference>
<keyword evidence="4" id="KW-0720">Serine protease</keyword>
<dbReference type="Proteomes" id="UP001321498">
    <property type="component" value="Chromosome"/>
</dbReference>
<evidence type="ECO:0000313" key="5">
    <source>
        <dbReference type="EMBL" id="BDZ44264.1"/>
    </source>
</evidence>
<dbReference type="Gene3D" id="3.40.50.880">
    <property type="match status" value="1"/>
</dbReference>
<comment type="similarity">
    <text evidence="1">Belongs to the peptidase S51 family.</text>
</comment>
<evidence type="ECO:0008006" key="7">
    <source>
        <dbReference type="Google" id="ProtNLM"/>
    </source>
</evidence>
<name>A0ABM8G7Z6_9MICO</name>
<keyword evidence="6" id="KW-1185">Reference proteome</keyword>
<sequence length="240" mass="24009">MSIHLVGGGYSEDGAAFAAFVREAADRAHASGVIGAPRIAVVVVRDGDGVEHAAKLVAEAAHAGDVDERVIALVEGVRAEPGVLADSDGILVGGGLTPAYLDSLAPLFDEIRERVSDGVPYLGFSAGAMIAPERALLGGWRIGGVPVGPEEASEELDDVTIVNGIGLLDVTVEVHTAQWGTLSRLVAATAAGLTDGGIAIDEATALIVGADGVRVAGAGNVWRVAPGEGGVLVEVLAAAG</sequence>
<dbReference type="InterPro" id="IPR029062">
    <property type="entry name" value="Class_I_gatase-like"/>
</dbReference>
<evidence type="ECO:0000256" key="4">
    <source>
        <dbReference type="ARBA" id="ARBA00022825"/>
    </source>
</evidence>
<proteinExistence type="inferred from homology"/>
<dbReference type="InterPro" id="IPR005320">
    <property type="entry name" value="Peptidase_S51"/>
</dbReference>
<evidence type="ECO:0000256" key="2">
    <source>
        <dbReference type="ARBA" id="ARBA00022670"/>
    </source>
</evidence>
<keyword evidence="2" id="KW-0645">Protease</keyword>
<dbReference type="SUPFAM" id="SSF52317">
    <property type="entry name" value="Class I glutamine amidotransferase-like"/>
    <property type="match status" value="1"/>
</dbReference>
<organism evidence="5 6">
    <name type="scientific">Naasia aerilata</name>
    <dbReference type="NCBI Taxonomy" id="1162966"/>
    <lineage>
        <taxon>Bacteria</taxon>
        <taxon>Bacillati</taxon>
        <taxon>Actinomycetota</taxon>
        <taxon>Actinomycetes</taxon>
        <taxon>Micrococcales</taxon>
        <taxon>Microbacteriaceae</taxon>
        <taxon>Naasia</taxon>
    </lineage>
</organism>
<accession>A0ABM8G7Z6</accession>
<evidence type="ECO:0000256" key="1">
    <source>
        <dbReference type="ARBA" id="ARBA00006534"/>
    </source>
</evidence>
<gene>
    <name evidence="5" type="ORF">GCM10025866_01730</name>
</gene>
<evidence type="ECO:0000313" key="6">
    <source>
        <dbReference type="Proteomes" id="UP001321498"/>
    </source>
</evidence>
<protein>
    <recommendedName>
        <fullName evidence="7">Peptidase S51</fullName>
    </recommendedName>
</protein>